<organism evidence="5 6">
    <name type="scientific">Natranaerovirga pectinivora</name>
    <dbReference type="NCBI Taxonomy" id="682400"/>
    <lineage>
        <taxon>Bacteria</taxon>
        <taxon>Bacillati</taxon>
        <taxon>Bacillota</taxon>
        <taxon>Clostridia</taxon>
        <taxon>Lachnospirales</taxon>
        <taxon>Natranaerovirgaceae</taxon>
        <taxon>Natranaerovirga</taxon>
    </lineage>
</organism>
<keyword evidence="3 5" id="KW-0067">ATP-binding</keyword>
<dbReference type="EMBL" id="SMAL01000001">
    <property type="protein sequence ID" value="TCT17143.1"/>
    <property type="molecule type" value="Genomic_DNA"/>
</dbReference>
<dbReference type="OrthoDB" id="9802264at2"/>
<protein>
    <submittedName>
        <fullName evidence="5">Putative ABC transport system ATP-binding protein</fullName>
    </submittedName>
</protein>
<comment type="caution">
    <text evidence="5">The sequence shown here is derived from an EMBL/GenBank/DDBJ whole genome shotgun (WGS) entry which is preliminary data.</text>
</comment>
<dbReference type="InterPro" id="IPR015854">
    <property type="entry name" value="ABC_transpr_LolD-like"/>
</dbReference>
<dbReference type="Gene3D" id="3.40.50.300">
    <property type="entry name" value="P-loop containing nucleotide triphosphate hydrolases"/>
    <property type="match status" value="1"/>
</dbReference>
<dbReference type="InterPro" id="IPR017871">
    <property type="entry name" value="ABC_transporter-like_CS"/>
</dbReference>
<dbReference type="InterPro" id="IPR003593">
    <property type="entry name" value="AAA+_ATPase"/>
</dbReference>
<keyword evidence="6" id="KW-1185">Reference proteome</keyword>
<dbReference type="GO" id="GO:0005524">
    <property type="term" value="F:ATP binding"/>
    <property type="evidence" value="ECO:0007669"/>
    <property type="project" value="UniProtKB-KW"/>
</dbReference>
<dbReference type="PROSITE" id="PS50893">
    <property type="entry name" value="ABC_TRANSPORTER_2"/>
    <property type="match status" value="1"/>
</dbReference>
<reference evidence="5 6" key="1">
    <citation type="submission" date="2019-03" db="EMBL/GenBank/DDBJ databases">
        <title>Genomic Encyclopedia of Type Strains, Phase IV (KMG-IV): sequencing the most valuable type-strain genomes for metagenomic binning, comparative biology and taxonomic classification.</title>
        <authorList>
            <person name="Goeker M."/>
        </authorList>
    </citation>
    <scope>NUCLEOTIDE SEQUENCE [LARGE SCALE GENOMIC DNA]</scope>
    <source>
        <strain evidence="5 6">DSM 24629</strain>
    </source>
</reference>
<dbReference type="SUPFAM" id="SSF52540">
    <property type="entry name" value="P-loop containing nucleoside triphosphate hydrolases"/>
    <property type="match status" value="1"/>
</dbReference>
<dbReference type="InterPro" id="IPR003439">
    <property type="entry name" value="ABC_transporter-like_ATP-bd"/>
</dbReference>
<dbReference type="PROSITE" id="PS00211">
    <property type="entry name" value="ABC_TRANSPORTER_1"/>
    <property type="match status" value="1"/>
</dbReference>
<evidence type="ECO:0000313" key="5">
    <source>
        <dbReference type="EMBL" id="TCT17143.1"/>
    </source>
</evidence>
<dbReference type="CDD" id="cd03255">
    <property type="entry name" value="ABC_MJ0796_LolCDE_FtsE"/>
    <property type="match status" value="1"/>
</dbReference>
<dbReference type="SMART" id="SM00382">
    <property type="entry name" value="AAA"/>
    <property type="match status" value="1"/>
</dbReference>
<keyword evidence="2" id="KW-0547">Nucleotide-binding</keyword>
<name>A0A4R3MRK4_9FIRM</name>
<dbReference type="GO" id="GO:0098796">
    <property type="term" value="C:membrane protein complex"/>
    <property type="evidence" value="ECO:0007669"/>
    <property type="project" value="UniProtKB-ARBA"/>
</dbReference>
<dbReference type="RefSeq" id="WP_132249787.1">
    <property type="nucleotide sequence ID" value="NZ_SMAL01000001.1"/>
</dbReference>
<dbReference type="Proteomes" id="UP000294902">
    <property type="component" value="Unassembled WGS sequence"/>
</dbReference>
<proteinExistence type="predicted"/>
<sequence length="251" mass="28033">MNKEIVLEAIKLRKTYSNGELKVEALKNIDLTIYKGEMLAIMGASGSGKSTLLNLIGALDAPSDGTIKIKNRIISNYHKEPYATQYRSEYIGFIFQDYNLLKDLTVEENLALPLILMNKDSKTIKEEVGKYIDLVGLGGKEKVRPYKLSGGQQQRVAIARALITNPPLLLADEPTGNLDYQTSEEILNIIKDLQEALDQSIVIVTHDPQVATFADRVLFIHNGKIVNEYVKKAKAGDIDKILHMLKNSMRC</sequence>
<dbReference type="Pfam" id="PF00005">
    <property type="entry name" value="ABC_tran"/>
    <property type="match status" value="1"/>
</dbReference>
<accession>A0A4R3MRK4</accession>
<evidence type="ECO:0000259" key="4">
    <source>
        <dbReference type="PROSITE" id="PS50893"/>
    </source>
</evidence>
<dbReference type="PANTHER" id="PTHR24220">
    <property type="entry name" value="IMPORT ATP-BINDING PROTEIN"/>
    <property type="match status" value="1"/>
</dbReference>
<dbReference type="GO" id="GO:0016887">
    <property type="term" value="F:ATP hydrolysis activity"/>
    <property type="evidence" value="ECO:0007669"/>
    <property type="project" value="InterPro"/>
</dbReference>
<dbReference type="InterPro" id="IPR027417">
    <property type="entry name" value="P-loop_NTPase"/>
</dbReference>
<evidence type="ECO:0000256" key="2">
    <source>
        <dbReference type="ARBA" id="ARBA00022741"/>
    </source>
</evidence>
<evidence type="ECO:0000256" key="3">
    <source>
        <dbReference type="ARBA" id="ARBA00022840"/>
    </source>
</evidence>
<dbReference type="AlphaFoldDB" id="A0A4R3MRK4"/>
<feature type="domain" description="ABC transporter" evidence="4">
    <location>
        <begin position="7"/>
        <end position="247"/>
    </location>
</feature>
<keyword evidence="1" id="KW-0813">Transport</keyword>
<dbReference type="InterPro" id="IPR017911">
    <property type="entry name" value="MacB-like_ATP-bd"/>
</dbReference>
<dbReference type="GO" id="GO:0022857">
    <property type="term" value="F:transmembrane transporter activity"/>
    <property type="evidence" value="ECO:0007669"/>
    <property type="project" value="UniProtKB-ARBA"/>
</dbReference>
<dbReference type="FunFam" id="3.40.50.300:FF:000032">
    <property type="entry name" value="Export ABC transporter ATP-binding protein"/>
    <property type="match status" value="1"/>
</dbReference>
<evidence type="ECO:0000313" key="6">
    <source>
        <dbReference type="Proteomes" id="UP000294902"/>
    </source>
</evidence>
<dbReference type="GO" id="GO:0005886">
    <property type="term" value="C:plasma membrane"/>
    <property type="evidence" value="ECO:0007669"/>
    <property type="project" value="TreeGrafter"/>
</dbReference>
<evidence type="ECO:0000256" key="1">
    <source>
        <dbReference type="ARBA" id="ARBA00022448"/>
    </source>
</evidence>
<gene>
    <name evidence="5" type="ORF">EDC18_101441</name>
</gene>